<gene>
    <name evidence="1" type="ORF">BDY19DRAFT_987327</name>
</gene>
<keyword evidence="2" id="KW-1185">Reference proteome</keyword>
<reference evidence="1" key="1">
    <citation type="journal article" date="2021" name="Environ. Microbiol.">
        <title>Gene family expansions and transcriptome signatures uncover fungal adaptations to wood decay.</title>
        <authorList>
            <person name="Hage H."/>
            <person name="Miyauchi S."/>
            <person name="Viragh M."/>
            <person name="Drula E."/>
            <person name="Min B."/>
            <person name="Chaduli D."/>
            <person name="Navarro D."/>
            <person name="Favel A."/>
            <person name="Norest M."/>
            <person name="Lesage-Meessen L."/>
            <person name="Balint B."/>
            <person name="Merenyi Z."/>
            <person name="de Eugenio L."/>
            <person name="Morin E."/>
            <person name="Martinez A.T."/>
            <person name="Baldrian P."/>
            <person name="Stursova M."/>
            <person name="Martinez M.J."/>
            <person name="Novotny C."/>
            <person name="Magnuson J.K."/>
            <person name="Spatafora J.W."/>
            <person name="Maurice S."/>
            <person name="Pangilinan J."/>
            <person name="Andreopoulos W."/>
            <person name="LaButti K."/>
            <person name="Hundley H."/>
            <person name="Na H."/>
            <person name="Kuo A."/>
            <person name="Barry K."/>
            <person name="Lipzen A."/>
            <person name="Henrissat B."/>
            <person name="Riley R."/>
            <person name="Ahrendt S."/>
            <person name="Nagy L.G."/>
            <person name="Grigoriev I.V."/>
            <person name="Martin F."/>
            <person name="Rosso M.N."/>
        </authorList>
    </citation>
    <scope>NUCLEOTIDE SEQUENCE</scope>
    <source>
        <strain evidence="1">CBS 384.51</strain>
    </source>
</reference>
<proteinExistence type="predicted"/>
<sequence>MTVTHRTRQHQPEEIQTVNEPGLQIQCDGCACDLTHSIRIKCADPICEPGDGVDICPSCFCAGKEFGKHKREHPYRVVELHSYPIFTEDWGADEELLLLEGISLQGLGNWQAIAEHVGTHTKEEVEKHYRTVYIDSLNWPIPRMDLSFDIDPEEFQERKRRRISKMNAIPPPAPKVAPTSAPGIHEVAGFLPGRLEFEHELDNEAEDLVKDLEFGICMEWGGDKIPEDDQDIDVKARAKLLEETKMRESTPGSKRLPNGLVNGIVNGHRLASNTPKPESPPKTEDKDGNPDEEADEPTLPPPIETKDSLQFKLTLLEMYQQRVDKRHEAKALIFDRGLLSYKQMQANERKRIREDKEIVHRLRPFARLQTAEDFEAFAVDILWEHTLRKRIAELQSYRRLGLLSEADITKFHADDEKRNQVKASWSSRDYYPNERHGNPRASIGRQSAVPDSPRESGGKAGQANGAGPPGRKMPQPLNLANSPSLHLLTPEEQTLCSQLRILPKPYLVIKETLVREYARRGGKLRRRETRDLVKIDVNKTSRIWDFLVQAGFMRVGPVDPSAAASQDASRISATPSLSASPSKESTLRSPVPPYAGTPSLAAAPFNFTLPSSFSSSQPSGSASRS</sequence>
<organism evidence="1 2">
    <name type="scientific">Irpex rosettiformis</name>
    <dbReference type="NCBI Taxonomy" id="378272"/>
    <lineage>
        <taxon>Eukaryota</taxon>
        <taxon>Fungi</taxon>
        <taxon>Dikarya</taxon>
        <taxon>Basidiomycota</taxon>
        <taxon>Agaricomycotina</taxon>
        <taxon>Agaricomycetes</taxon>
        <taxon>Polyporales</taxon>
        <taxon>Irpicaceae</taxon>
        <taxon>Irpex</taxon>
    </lineage>
</organism>
<dbReference type="EMBL" id="MU274937">
    <property type="protein sequence ID" value="KAI0084920.1"/>
    <property type="molecule type" value="Genomic_DNA"/>
</dbReference>
<evidence type="ECO:0000313" key="1">
    <source>
        <dbReference type="EMBL" id="KAI0084920.1"/>
    </source>
</evidence>
<evidence type="ECO:0000313" key="2">
    <source>
        <dbReference type="Proteomes" id="UP001055072"/>
    </source>
</evidence>
<dbReference type="Proteomes" id="UP001055072">
    <property type="component" value="Unassembled WGS sequence"/>
</dbReference>
<comment type="caution">
    <text evidence="1">The sequence shown here is derived from an EMBL/GenBank/DDBJ whole genome shotgun (WGS) entry which is preliminary data.</text>
</comment>
<protein>
    <submittedName>
        <fullName evidence="1">Uncharacterized protein</fullName>
    </submittedName>
</protein>
<accession>A0ACB8TS96</accession>
<name>A0ACB8TS96_9APHY</name>